<dbReference type="PROSITE" id="PS01032">
    <property type="entry name" value="PPM_1"/>
    <property type="match status" value="1"/>
</dbReference>
<protein>
    <recommendedName>
        <fullName evidence="3">protein-serine/threonine phosphatase</fullName>
        <ecNumber evidence="3">3.1.3.16</ecNumber>
    </recommendedName>
</protein>
<dbReference type="InterPro" id="IPR036457">
    <property type="entry name" value="PPM-type-like_dom_sf"/>
</dbReference>
<comment type="similarity">
    <text evidence="9">Belongs to the PP2C family.</text>
</comment>
<dbReference type="CDD" id="cd00143">
    <property type="entry name" value="PP2Cc"/>
    <property type="match status" value="1"/>
</dbReference>
<evidence type="ECO:0000256" key="2">
    <source>
        <dbReference type="ARBA" id="ARBA00001946"/>
    </source>
</evidence>
<dbReference type="InterPro" id="IPR000222">
    <property type="entry name" value="PP2C_BS"/>
</dbReference>
<dbReference type="SUPFAM" id="SSF81606">
    <property type="entry name" value="PP2C-like"/>
    <property type="match status" value="1"/>
</dbReference>
<evidence type="ECO:0000256" key="1">
    <source>
        <dbReference type="ARBA" id="ARBA00001936"/>
    </source>
</evidence>
<keyword evidence="8" id="KW-0464">Manganese</keyword>
<evidence type="ECO:0000256" key="7">
    <source>
        <dbReference type="ARBA" id="ARBA00022912"/>
    </source>
</evidence>
<evidence type="ECO:0000256" key="4">
    <source>
        <dbReference type="ARBA" id="ARBA00022723"/>
    </source>
</evidence>
<feature type="domain" description="PPM-type phosphatase" evidence="10">
    <location>
        <begin position="95"/>
        <end position="542"/>
    </location>
</feature>
<dbReference type="STRING" id="337451.A0A443N6Y3"/>
<dbReference type="PROSITE" id="PS51746">
    <property type="entry name" value="PPM_2"/>
    <property type="match status" value="1"/>
</dbReference>
<evidence type="ECO:0000256" key="9">
    <source>
        <dbReference type="RuleBase" id="RU003465"/>
    </source>
</evidence>
<dbReference type="Gene3D" id="3.60.40.10">
    <property type="entry name" value="PPM-type phosphatase domain"/>
    <property type="match status" value="1"/>
</dbReference>
<dbReference type="InterPro" id="IPR001932">
    <property type="entry name" value="PPM-type_phosphatase-like_dom"/>
</dbReference>
<dbReference type="GO" id="GO:0046872">
    <property type="term" value="F:metal ion binding"/>
    <property type="evidence" value="ECO:0007669"/>
    <property type="project" value="UniProtKB-KW"/>
</dbReference>
<evidence type="ECO:0000313" key="12">
    <source>
        <dbReference type="Proteomes" id="UP000283530"/>
    </source>
</evidence>
<keyword evidence="12" id="KW-1185">Reference proteome</keyword>
<dbReference type="EMBL" id="QPKB01000001">
    <property type="protein sequence ID" value="RWR74289.1"/>
    <property type="molecule type" value="Genomic_DNA"/>
</dbReference>
<dbReference type="InterPro" id="IPR015655">
    <property type="entry name" value="PP2C"/>
</dbReference>
<evidence type="ECO:0000313" key="11">
    <source>
        <dbReference type="EMBL" id="RWR74289.1"/>
    </source>
</evidence>
<dbReference type="AlphaFoldDB" id="A0A443N6Y3"/>
<keyword evidence="6" id="KW-0460">Magnesium</keyword>
<dbReference type="Pfam" id="PF00481">
    <property type="entry name" value="PP2C"/>
    <property type="match status" value="1"/>
</dbReference>
<name>A0A443N6Y3_9MAGN</name>
<comment type="cofactor">
    <cofactor evidence="2">
        <name>Mg(2+)</name>
        <dbReference type="ChEBI" id="CHEBI:18420"/>
    </cofactor>
</comment>
<dbReference type="Proteomes" id="UP000283530">
    <property type="component" value="Unassembled WGS sequence"/>
</dbReference>
<proteinExistence type="inferred from homology"/>
<dbReference type="OrthoDB" id="10264738at2759"/>
<keyword evidence="4" id="KW-0479">Metal-binding</keyword>
<dbReference type="SMART" id="SM00332">
    <property type="entry name" value="PP2Cc"/>
    <property type="match status" value="1"/>
</dbReference>
<dbReference type="GO" id="GO:0004722">
    <property type="term" value="F:protein serine/threonine phosphatase activity"/>
    <property type="evidence" value="ECO:0007669"/>
    <property type="project" value="UniProtKB-EC"/>
</dbReference>
<evidence type="ECO:0000256" key="5">
    <source>
        <dbReference type="ARBA" id="ARBA00022801"/>
    </source>
</evidence>
<evidence type="ECO:0000259" key="10">
    <source>
        <dbReference type="PROSITE" id="PS51746"/>
    </source>
</evidence>
<comment type="caution">
    <text evidence="11">The sequence shown here is derived from an EMBL/GenBank/DDBJ whole genome shotgun (WGS) entry which is preliminary data.</text>
</comment>
<evidence type="ECO:0000256" key="6">
    <source>
        <dbReference type="ARBA" id="ARBA00022842"/>
    </source>
</evidence>
<evidence type="ECO:0000256" key="3">
    <source>
        <dbReference type="ARBA" id="ARBA00013081"/>
    </source>
</evidence>
<keyword evidence="5 9" id="KW-0378">Hydrolase</keyword>
<reference evidence="11 12" key="1">
    <citation type="journal article" date="2019" name="Nat. Plants">
        <title>Stout camphor tree genome fills gaps in understanding of flowering plant genome evolution.</title>
        <authorList>
            <person name="Chaw S.M."/>
            <person name="Liu Y.C."/>
            <person name="Wu Y.W."/>
            <person name="Wang H.Y."/>
            <person name="Lin C.I."/>
            <person name="Wu C.S."/>
            <person name="Ke H.M."/>
            <person name="Chang L.Y."/>
            <person name="Hsu C.Y."/>
            <person name="Yang H.T."/>
            <person name="Sudianto E."/>
            <person name="Hsu M.H."/>
            <person name="Wu K.P."/>
            <person name="Wang L.N."/>
            <person name="Leebens-Mack J.H."/>
            <person name="Tsai I.J."/>
        </authorList>
    </citation>
    <scope>NUCLEOTIDE SEQUENCE [LARGE SCALE GENOMIC DNA]</scope>
    <source>
        <strain evidence="12">cv. Chaw 1501</strain>
        <tissue evidence="11">Young leaves</tissue>
    </source>
</reference>
<evidence type="ECO:0000256" key="8">
    <source>
        <dbReference type="ARBA" id="ARBA00023211"/>
    </source>
</evidence>
<gene>
    <name evidence="11" type="ORF">CKAN_00261400</name>
</gene>
<dbReference type="PANTHER" id="PTHR47992">
    <property type="entry name" value="PROTEIN PHOSPHATASE"/>
    <property type="match status" value="1"/>
</dbReference>
<organism evidence="11 12">
    <name type="scientific">Cinnamomum micranthum f. kanehirae</name>
    <dbReference type="NCBI Taxonomy" id="337451"/>
    <lineage>
        <taxon>Eukaryota</taxon>
        <taxon>Viridiplantae</taxon>
        <taxon>Streptophyta</taxon>
        <taxon>Embryophyta</taxon>
        <taxon>Tracheophyta</taxon>
        <taxon>Spermatophyta</taxon>
        <taxon>Magnoliopsida</taxon>
        <taxon>Magnoliidae</taxon>
        <taxon>Laurales</taxon>
        <taxon>Lauraceae</taxon>
        <taxon>Cinnamomum</taxon>
    </lineage>
</organism>
<comment type="cofactor">
    <cofactor evidence="1">
        <name>Mn(2+)</name>
        <dbReference type="ChEBI" id="CHEBI:29035"/>
    </cofactor>
</comment>
<accession>A0A443N6Y3</accession>
<sequence length="548" mass="60904">MPGVSIVTDDSPKASSNGSVTCFYHPKDISVEDSSSVLTENKLNTRASPSPSYPLKRKRTLNIQIPLVPQQPETPKLSCCDGKFEKKVFELNASGCSVFCKKGRKKVMEDAHKIVSHLNVGVKKGFFGVYDGHGGHKAAEFVADNLHTNIFGMLEKCGGDMGKEEAVRTGYLKTDEEFLKQGLSSGTCCVTALIEEGNLVVSNLGDCRAVLCRGGMAEALTTDHKAECEDEQKRIEEKGGYVDIHHGVWRIQGTLAVSRSIGDVQLKEWVLAEPDTKILPLTSDMDFLILASDGLWDKVSNQEAISTTIHSLSAVRHSESVANNWKEDGDVFGNENSPPLKMRRISLSDQKITGIKCSNQYNNYKIDKIRRSLKEEAIDTTIRSHLDFEQSGTDSCNWEEDEDVFGSENSLPSKVRGISLSIQQITKTNCSNHNSNDNERLNSMDETINTTLHSHSDFKNSATWANDWRKHKDACGSENSPRKKVRRISPKVEEKSCLSINHDKSDKNIWTSDRFMVACKKLVSLAVNRGSLDDITVMIIDLKQFHLS</sequence>
<keyword evidence="7 9" id="KW-0904">Protein phosphatase</keyword>
<dbReference type="EC" id="3.1.3.16" evidence="3"/>